<protein>
    <recommendedName>
        <fullName evidence="3">General stress protein 17M-like domain-containing protein</fullName>
    </recommendedName>
</protein>
<sequence>MSDYTDRPLMTGTYRDYKQADRAYADLRDRGYTDEDIHVIMSEDTKKHYYDRDVSEVEIKEGSKAMEGAGAGAALGGTAGGVIGAIAGIGGAVLIPGIGAIAGPLAGALAGAGAGGAAGSLVGALVGAGIPEETAHAYKKDVENGGVVMGVHPRDDDRDYVRSRYDEYGAENVYYNDPETV</sequence>
<dbReference type="PANTHER" id="PTHR36109:SF2">
    <property type="entry name" value="MEMBRANE PROTEIN"/>
    <property type="match status" value="1"/>
</dbReference>
<dbReference type="RefSeq" id="WP_095511501.1">
    <property type="nucleotide sequence ID" value="NZ_MQWD01000001.1"/>
</dbReference>
<proteinExistence type="predicted"/>
<name>A0A271J3A3_9BACT</name>
<keyword evidence="2" id="KW-1185">Reference proteome</keyword>
<dbReference type="EMBL" id="MQWD01000001">
    <property type="protein sequence ID" value="PAP77830.1"/>
    <property type="molecule type" value="Genomic_DNA"/>
</dbReference>
<evidence type="ECO:0000313" key="2">
    <source>
        <dbReference type="Proteomes" id="UP000216339"/>
    </source>
</evidence>
<dbReference type="Proteomes" id="UP000216339">
    <property type="component" value="Unassembled WGS sequence"/>
</dbReference>
<reference evidence="1 2" key="1">
    <citation type="submission" date="2016-11" db="EMBL/GenBank/DDBJ databases">
        <title>Study of marine rhodopsin-containing bacteria.</title>
        <authorList>
            <person name="Yoshizawa S."/>
            <person name="Kumagai Y."/>
            <person name="Kogure K."/>
        </authorList>
    </citation>
    <scope>NUCLEOTIDE SEQUENCE [LARGE SCALE GENOMIC DNA]</scope>
    <source>
        <strain evidence="1 2">SAORIC-28</strain>
    </source>
</reference>
<evidence type="ECO:0008006" key="3">
    <source>
        <dbReference type="Google" id="ProtNLM"/>
    </source>
</evidence>
<dbReference type="PANTHER" id="PTHR36109">
    <property type="entry name" value="MEMBRANE PROTEIN-RELATED"/>
    <property type="match status" value="1"/>
</dbReference>
<dbReference type="AlphaFoldDB" id="A0A271J3A3"/>
<comment type="caution">
    <text evidence="1">The sequence shown here is derived from an EMBL/GenBank/DDBJ whole genome shotgun (WGS) entry which is preliminary data.</text>
</comment>
<evidence type="ECO:0000313" key="1">
    <source>
        <dbReference type="EMBL" id="PAP77830.1"/>
    </source>
</evidence>
<organism evidence="1 2">
    <name type="scientific">Rubrivirga marina</name>
    <dbReference type="NCBI Taxonomy" id="1196024"/>
    <lineage>
        <taxon>Bacteria</taxon>
        <taxon>Pseudomonadati</taxon>
        <taxon>Rhodothermota</taxon>
        <taxon>Rhodothermia</taxon>
        <taxon>Rhodothermales</taxon>
        <taxon>Rubricoccaceae</taxon>
        <taxon>Rubrivirga</taxon>
    </lineage>
</organism>
<dbReference type="OrthoDB" id="282393at2"/>
<gene>
    <name evidence="1" type="ORF">BSZ37_15960</name>
</gene>
<accession>A0A271J3A3</accession>
<dbReference type="InterPro" id="IPR052948">
    <property type="entry name" value="Low_temp-induced_all0457"/>
</dbReference>